<dbReference type="Proteomes" id="UP000092504">
    <property type="component" value="Unassembled WGS sequence"/>
</dbReference>
<keyword evidence="2" id="KW-0378">Hydrolase</keyword>
<name>A0A1B8NZQ8_HALEL</name>
<gene>
    <name evidence="2" type="primary">dacA</name>
    <name evidence="2" type="ORF">A8U91_04555</name>
</gene>
<dbReference type="GO" id="GO:0009002">
    <property type="term" value="F:serine-type D-Ala-D-Ala carboxypeptidase activity"/>
    <property type="evidence" value="ECO:0007669"/>
    <property type="project" value="UniProtKB-EC"/>
</dbReference>
<keyword evidence="2" id="KW-0645">Protease</keyword>
<dbReference type="GO" id="GO:0006508">
    <property type="term" value="P:proteolysis"/>
    <property type="evidence" value="ECO:0007669"/>
    <property type="project" value="InterPro"/>
</dbReference>
<proteinExistence type="predicted"/>
<evidence type="ECO:0000313" key="2">
    <source>
        <dbReference type="EMBL" id="OBX35482.1"/>
    </source>
</evidence>
<evidence type="ECO:0000313" key="3">
    <source>
        <dbReference type="Proteomes" id="UP000092504"/>
    </source>
</evidence>
<dbReference type="Pfam" id="PF00768">
    <property type="entry name" value="Peptidase_S11"/>
    <property type="match status" value="1"/>
</dbReference>
<dbReference type="Gene3D" id="3.40.710.10">
    <property type="entry name" value="DD-peptidase/beta-lactamase superfamily"/>
    <property type="match status" value="1"/>
</dbReference>
<dbReference type="EC" id="3.4.16.4" evidence="2"/>
<accession>A0A1B8NZQ8</accession>
<dbReference type="InterPro" id="IPR012338">
    <property type="entry name" value="Beta-lactam/transpept-like"/>
</dbReference>
<reference evidence="2 3" key="1">
    <citation type="submission" date="2016-06" db="EMBL/GenBank/DDBJ databases">
        <title>Genome sequence of halotolerant plant growth promoting strain of Halomonas elongata HEK1 isolated from salterns of Rann of Kutch, Gujarat, India.</title>
        <authorList>
            <person name="Gaba S."/>
            <person name="Singh R.N."/>
            <person name="Abrol S."/>
            <person name="Kaushik R."/>
            <person name="Saxena A.K."/>
        </authorList>
    </citation>
    <scope>NUCLEOTIDE SEQUENCE [LARGE SCALE GENOMIC DNA]</scope>
    <source>
        <strain evidence="2 3">HEK1</strain>
    </source>
</reference>
<protein>
    <submittedName>
        <fullName evidence="2">D-alanyl-D-alanine carboxypeptidase DacA</fullName>
        <ecNumber evidence="2">3.4.16.4</ecNumber>
    </submittedName>
</protein>
<sequence length="69" mass="7975">MSNTTFRNASGLPDDRQVTTARDMALLARRLMLDFPQYYPYFSLDRFTWRGKTLTGHNNLLDSYPGPMA</sequence>
<dbReference type="AlphaFoldDB" id="A0A1B8NZQ8"/>
<comment type="caution">
    <text evidence="2">The sequence shown here is derived from an EMBL/GenBank/DDBJ whole genome shotgun (WGS) entry which is preliminary data.</text>
</comment>
<dbReference type="SUPFAM" id="SSF56601">
    <property type="entry name" value="beta-lactamase/transpeptidase-like"/>
    <property type="match status" value="1"/>
</dbReference>
<organism evidence="2 3">
    <name type="scientific">Halomonas elongata</name>
    <dbReference type="NCBI Taxonomy" id="2746"/>
    <lineage>
        <taxon>Bacteria</taxon>
        <taxon>Pseudomonadati</taxon>
        <taxon>Pseudomonadota</taxon>
        <taxon>Gammaproteobacteria</taxon>
        <taxon>Oceanospirillales</taxon>
        <taxon>Halomonadaceae</taxon>
        <taxon>Halomonas</taxon>
    </lineage>
</organism>
<feature type="domain" description="Peptidase S11 D-alanyl-D-alanine carboxypeptidase A N-terminal" evidence="1">
    <location>
        <begin position="1"/>
        <end position="60"/>
    </location>
</feature>
<evidence type="ECO:0000259" key="1">
    <source>
        <dbReference type="Pfam" id="PF00768"/>
    </source>
</evidence>
<dbReference type="InterPro" id="IPR001967">
    <property type="entry name" value="Peptidase_S11_N"/>
</dbReference>
<keyword evidence="2" id="KW-0121">Carboxypeptidase</keyword>
<dbReference type="PATRIC" id="fig|2746.7.peg.4697"/>
<dbReference type="EMBL" id="MAJD01000002">
    <property type="protein sequence ID" value="OBX35482.1"/>
    <property type="molecule type" value="Genomic_DNA"/>
</dbReference>